<organism evidence="9 10">
    <name type="scientific">Candidatus Enterococcus murrayae</name>
    <dbReference type="NCBI Taxonomy" id="2815321"/>
    <lineage>
        <taxon>Bacteria</taxon>
        <taxon>Bacillati</taxon>
        <taxon>Bacillota</taxon>
        <taxon>Bacilli</taxon>
        <taxon>Lactobacillales</taxon>
        <taxon>Enterococcaceae</taxon>
        <taxon>Enterococcus</taxon>
    </lineage>
</organism>
<dbReference type="RefSeq" id="WP_207109136.1">
    <property type="nucleotide sequence ID" value="NZ_JAFLVR010000032.1"/>
</dbReference>
<dbReference type="PRINTS" id="PR00133">
    <property type="entry name" value="GLHYDRLASE3"/>
</dbReference>
<evidence type="ECO:0000256" key="1">
    <source>
        <dbReference type="ARBA" id="ARBA00000448"/>
    </source>
</evidence>
<protein>
    <recommendedName>
        <fullName evidence="3">beta-glucosidase</fullName>
        <ecNumber evidence="3">3.2.1.21</ecNumber>
    </recommendedName>
</protein>
<keyword evidence="10" id="KW-1185">Reference proteome</keyword>
<keyword evidence="4" id="KW-0732">Signal</keyword>
<dbReference type="Pfam" id="PF01915">
    <property type="entry name" value="Glyco_hydro_3_C"/>
    <property type="match status" value="1"/>
</dbReference>
<dbReference type="PROSITE" id="PS00775">
    <property type="entry name" value="GLYCOSYL_HYDROL_F3"/>
    <property type="match status" value="1"/>
</dbReference>
<dbReference type="InterPro" id="IPR001764">
    <property type="entry name" value="Glyco_hydro_3_N"/>
</dbReference>
<keyword evidence="5 7" id="KW-0378">Hydrolase</keyword>
<dbReference type="PANTHER" id="PTHR30620:SF16">
    <property type="entry name" value="LYSOSOMAL BETA GLUCOSIDASE"/>
    <property type="match status" value="1"/>
</dbReference>
<dbReference type="SUPFAM" id="SSF51445">
    <property type="entry name" value="(Trans)glycosidases"/>
    <property type="match status" value="1"/>
</dbReference>
<gene>
    <name evidence="9" type="primary">bglX</name>
    <name evidence="9" type="ORF">JZO85_13925</name>
</gene>
<evidence type="ECO:0000259" key="8">
    <source>
        <dbReference type="SMART" id="SM01217"/>
    </source>
</evidence>
<dbReference type="Pfam" id="PF00933">
    <property type="entry name" value="Glyco_hydro_3"/>
    <property type="match status" value="1"/>
</dbReference>
<comment type="catalytic activity">
    <reaction evidence="1">
        <text>Hydrolysis of terminal, non-reducing beta-D-glucosyl residues with release of beta-D-glucose.</text>
        <dbReference type="EC" id="3.2.1.21"/>
    </reaction>
</comment>
<dbReference type="InterPro" id="IPR019800">
    <property type="entry name" value="Glyco_hydro_3_AS"/>
</dbReference>
<keyword evidence="6 7" id="KW-0326">Glycosidase</keyword>
<evidence type="ECO:0000256" key="3">
    <source>
        <dbReference type="ARBA" id="ARBA00012744"/>
    </source>
</evidence>
<accession>A0ABS3HK89</accession>
<dbReference type="EMBL" id="JAFLVR010000032">
    <property type="protein sequence ID" value="MBO0453359.1"/>
    <property type="molecule type" value="Genomic_DNA"/>
</dbReference>
<evidence type="ECO:0000256" key="2">
    <source>
        <dbReference type="ARBA" id="ARBA00005336"/>
    </source>
</evidence>
<dbReference type="SMART" id="SM01217">
    <property type="entry name" value="Fn3_like"/>
    <property type="match status" value="1"/>
</dbReference>
<dbReference type="SUPFAM" id="SSF52279">
    <property type="entry name" value="Beta-D-glucan exohydrolase, C-terminal domain"/>
    <property type="match status" value="1"/>
</dbReference>
<dbReference type="Gene3D" id="3.20.20.300">
    <property type="entry name" value="Glycoside hydrolase, family 3, N-terminal domain"/>
    <property type="match status" value="1"/>
</dbReference>
<dbReference type="EC" id="3.2.1.21" evidence="3"/>
<dbReference type="InterPro" id="IPR013783">
    <property type="entry name" value="Ig-like_fold"/>
</dbReference>
<dbReference type="InterPro" id="IPR002772">
    <property type="entry name" value="Glyco_hydro_3_C"/>
</dbReference>
<dbReference type="InterPro" id="IPR051915">
    <property type="entry name" value="Cellulose_Degrad_GH3"/>
</dbReference>
<dbReference type="Pfam" id="PF14310">
    <property type="entry name" value="Fn3-like"/>
    <property type="match status" value="1"/>
</dbReference>
<evidence type="ECO:0000256" key="4">
    <source>
        <dbReference type="ARBA" id="ARBA00022729"/>
    </source>
</evidence>
<dbReference type="Gene3D" id="3.40.50.1700">
    <property type="entry name" value="Glycoside hydrolase family 3 C-terminal domain"/>
    <property type="match status" value="1"/>
</dbReference>
<dbReference type="PANTHER" id="PTHR30620">
    <property type="entry name" value="PERIPLASMIC BETA-GLUCOSIDASE-RELATED"/>
    <property type="match status" value="1"/>
</dbReference>
<dbReference type="Proteomes" id="UP000664495">
    <property type="component" value="Unassembled WGS sequence"/>
</dbReference>
<comment type="similarity">
    <text evidence="2 7">Belongs to the glycosyl hydrolase 3 family.</text>
</comment>
<dbReference type="InterPro" id="IPR036881">
    <property type="entry name" value="Glyco_hydro_3_C_sf"/>
</dbReference>
<evidence type="ECO:0000256" key="6">
    <source>
        <dbReference type="ARBA" id="ARBA00023295"/>
    </source>
</evidence>
<feature type="domain" description="Fibronectin type III-like" evidence="8">
    <location>
        <begin position="659"/>
        <end position="728"/>
    </location>
</feature>
<dbReference type="NCBIfam" id="NF011678">
    <property type="entry name" value="PRK15098.1"/>
    <property type="match status" value="1"/>
</dbReference>
<dbReference type="InterPro" id="IPR017853">
    <property type="entry name" value="GH"/>
</dbReference>
<evidence type="ECO:0000313" key="10">
    <source>
        <dbReference type="Proteomes" id="UP000664495"/>
    </source>
</evidence>
<dbReference type="InterPro" id="IPR036962">
    <property type="entry name" value="Glyco_hydro_3_N_sf"/>
</dbReference>
<comment type="caution">
    <text evidence="9">The sequence shown here is derived from an EMBL/GenBank/DDBJ whole genome shotgun (WGS) entry which is preliminary data.</text>
</comment>
<reference evidence="9 10" key="1">
    <citation type="submission" date="2021-03" db="EMBL/GenBank/DDBJ databases">
        <title>Enterococcal diversity collection.</title>
        <authorList>
            <person name="Gilmore M.S."/>
            <person name="Schwartzman J."/>
            <person name="Van Tyne D."/>
            <person name="Martin M."/>
            <person name="Earl A.M."/>
            <person name="Manson A.L."/>
            <person name="Straub T."/>
            <person name="Salamzade R."/>
            <person name="Saavedra J."/>
            <person name="Lebreton F."/>
            <person name="Prichula J."/>
            <person name="Schaufler K."/>
            <person name="Gaca A."/>
            <person name="Sgardioli B."/>
            <person name="Wagenaar J."/>
            <person name="Strong T."/>
        </authorList>
    </citation>
    <scope>NUCLEOTIDE SEQUENCE [LARGE SCALE GENOMIC DNA]</scope>
    <source>
        <strain evidence="9 10">MJM16</strain>
    </source>
</reference>
<evidence type="ECO:0000313" key="9">
    <source>
        <dbReference type="EMBL" id="MBO0453359.1"/>
    </source>
</evidence>
<name>A0ABS3HK89_9ENTE</name>
<dbReference type="Gene3D" id="2.60.40.10">
    <property type="entry name" value="Immunoglobulins"/>
    <property type="match status" value="1"/>
</dbReference>
<sequence length="739" mass="82446">MQEIKLRELLDSLTWTEKVGQLVQLSGDFFHSEELAVGPKKKLGITQETIDVVGSVLNVTGAETIRVIQERYLQNSRHKIPLLFMADIIYGYRTIFPIPLGLGATWNPKLIEEAYGVIARESRSAGAHVTYAPMVDLVRDARWGRCLESTGEDPQLNADFAAAMVRGLQQESGREFEGIASCVKHFAAYGAAEAGREYNTVDMSERRLRQDYLSGYKSAVDAGAKLVMTSFNTYDGMPATGNEFLLKEILREEWGFDGVIISDYAAVQELIAHGVAKDEREATALAMKATNDIDMKTGCYANELESLVTDGAIDPELVDAAVWRVLKLKNDLGLFEDPYRGSTVEQEQQTLLTKENRSLARKVAQESIVLLQNKGELLPLEANKNKILLVGPYGDEQDLIGLWAVHGKSTDVVSIKEALEKELAKETFSYEKGCGLLADYQFLGEFGATKEQIHSLGMTDNEREAALNKALEAGKDADIIIYAMGEHTMQSGEAGSRTDISLPLIQKEFIEKMTELGKKNILIAISGRPLTFTKEVEQMDAILQAWFPGTEGGNALVDILFGKVNPSGRLSMGFPENVGQLPMYYNEFKTGRPLNSSTHRGRFVTKYLDSPNEPLFPFGFGLSYGRVDYEELTVSSKKMTDHLTVSIKLKNRSDYECLETVQLYIQDVTGSVVRPIKELKKYEKINLLPHEEKTVVFALQREDLYYYMKNMQFGTEAGTFNVFVGRNANDTQQAVFELL</sequence>
<dbReference type="InterPro" id="IPR026891">
    <property type="entry name" value="Fn3-like"/>
</dbReference>
<proteinExistence type="inferred from homology"/>
<evidence type="ECO:0000256" key="5">
    <source>
        <dbReference type="ARBA" id="ARBA00022801"/>
    </source>
</evidence>
<dbReference type="GO" id="GO:0008422">
    <property type="term" value="F:beta-glucosidase activity"/>
    <property type="evidence" value="ECO:0007669"/>
    <property type="project" value="UniProtKB-EC"/>
</dbReference>
<evidence type="ECO:0000256" key="7">
    <source>
        <dbReference type="RuleBase" id="RU361161"/>
    </source>
</evidence>